<dbReference type="NCBIfam" id="NF046004">
    <property type="entry name" value="ICE_Mbov_0401"/>
    <property type="match status" value="1"/>
</dbReference>
<comment type="similarity">
    <text evidence="1">Belongs to the UPF0236 family.</text>
</comment>
<evidence type="ECO:0000256" key="1">
    <source>
        <dbReference type="ARBA" id="ARBA00006539"/>
    </source>
</evidence>
<evidence type="ECO:0000313" key="3">
    <source>
        <dbReference type="Proteomes" id="UP000237865"/>
    </source>
</evidence>
<dbReference type="InterPro" id="IPR009620">
    <property type="entry name" value="UPF0236"/>
</dbReference>
<gene>
    <name evidence="2" type="ORF">ELUCI_v1c04780</name>
</gene>
<dbReference type="AlphaFoldDB" id="A0A2S5RDJ2"/>
<sequence>MNAKFKGVSTLEKTIQSLNETLIKNLIFEIEKYDFEWFKNRDKKLWKKTTNRKRFLRTKQGKIQFRFRAYKNSETKKWYAPALESFDLVSKSPIPNFLKKEILFKIDEFQQYKAVKASLGELQITHMTISTYNRSLDLHKMEFEKTISDKPKLVNNQKVYIFLDDAYATVKNKHIKILHNKKVKKQVRVLSFNLGQQLDPELRKESRLISKRVGFIPSYVGLKSKDMIEETIESIKIYGSTFYDNFENAQIIIGGDGDKTFKKIAKGLNAILFLDRWHALKYLKDFFIRGRKKYDSKNHQHYARALELFGNGDFEGLMSFIKLFSNRAAIVKYFSSNKEGIQNNSLDYNFGVSVESEVCRLVKSVLGFRNKTLNDLTFMNMVTMRAFKINNPNFSF</sequence>
<name>A0A2S5RDJ2_9MOLU</name>
<accession>A0A2S5RDJ2</accession>
<dbReference type="STRING" id="1399797.GCA_000518285_01909"/>
<organism evidence="2 3">
    <name type="scientific">Williamsoniiplasma lucivorax</name>
    <dbReference type="NCBI Taxonomy" id="209274"/>
    <lineage>
        <taxon>Bacteria</taxon>
        <taxon>Bacillati</taxon>
        <taxon>Mycoplasmatota</taxon>
        <taxon>Mollicutes</taxon>
        <taxon>Entomoplasmatales</taxon>
        <taxon>Williamsoniiplasma</taxon>
    </lineage>
</organism>
<dbReference type="Proteomes" id="UP000237865">
    <property type="component" value="Unassembled WGS sequence"/>
</dbReference>
<dbReference type="EMBL" id="PHNE01000002">
    <property type="protein sequence ID" value="PPE05386.1"/>
    <property type="molecule type" value="Genomic_DNA"/>
</dbReference>
<comment type="caution">
    <text evidence="2">The sequence shown here is derived from an EMBL/GenBank/DDBJ whole genome shotgun (WGS) entry which is preliminary data.</text>
</comment>
<keyword evidence="3" id="KW-1185">Reference proteome</keyword>
<protein>
    <recommendedName>
        <fullName evidence="4">ISLre2 family transposase</fullName>
    </recommendedName>
</protein>
<evidence type="ECO:0008006" key="4">
    <source>
        <dbReference type="Google" id="ProtNLM"/>
    </source>
</evidence>
<dbReference type="Pfam" id="PF06782">
    <property type="entry name" value="UPF0236"/>
    <property type="match status" value="1"/>
</dbReference>
<evidence type="ECO:0000313" key="2">
    <source>
        <dbReference type="EMBL" id="PPE05386.1"/>
    </source>
</evidence>
<reference evidence="2 3" key="1">
    <citation type="submission" date="2017-11" db="EMBL/GenBank/DDBJ databases">
        <title>Genome sequence of Entomoplasma lucivorax PIPN-2 (ATCC 49196).</title>
        <authorList>
            <person name="Lo W.-S."/>
            <person name="Gasparich G.E."/>
            <person name="Kuo C.-H."/>
        </authorList>
    </citation>
    <scope>NUCLEOTIDE SEQUENCE [LARGE SCALE GENOMIC DNA]</scope>
    <source>
        <strain evidence="2 3">PIPN-2</strain>
    </source>
</reference>
<proteinExistence type="inferred from homology"/>
<dbReference type="RefSeq" id="WP_028127010.1">
    <property type="nucleotide sequence ID" value="NZ_PHNE01000002.1"/>
</dbReference>